<evidence type="ECO:0000313" key="5">
    <source>
        <dbReference type="EMBL" id="MDM7859248.1"/>
    </source>
</evidence>
<dbReference type="EMBL" id="JAUCBP010000001">
    <property type="protein sequence ID" value="MDM7859248.1"/>
    <property type="molecule type" value="Genomic_DNA"/>
</dbReference>
<dbReference type="PANTHER" id="PTHR35936">
    <property type="entry name" value="MEMBRANE-BOUND LYTIC MUREIN TRANSGLYCOSYLASE F"/>
    <property type="match status" value="1"/>
</dbReference>
<name>A0ABT7SSS6_9ALTE</name>
<accession>A0ABT7SSS6</accession>
<comment type="caution">
    <text evidence="5">The sequence shown here is derived from an EMBL/GenBank/DDBJ whole genome shotgun (WGS) entry which is preliminary data.</text>
</comment>
<comment type="similarity">
    <text evidence="1">Belongs to the bacterial solute-binding protein 3 family.</text>
</comment>
<proteinExistence type="inferred from homology"/>
<protein>
    <submittedName>
        <fullName evidence="5">Transporter substrate-binding domain-containing protein</fullName>
    </submittedName>
</protein>
<feature type="signal peptide" evidence="3">
    <location>
        <begin position="1"/>
        <end position="20"/>
    </location>
</feature>
<dbReference type="RefSeq" id="WP_289363165.1">
    <property type="nucleotide sequence ID" value="NZ_JAUCBP010000001.1"/>
</dbReference>
<evidence type="ECO:0000256" key="1">
    <source>
        <dbReference type="ARBA" id="ARBA00010333"/>
    </source>
</evidence>
<dbReference type="Pfam" id="PF00497">
    <property type="entry name" value="SBP_bac_3"/>
    <property type="match status" value="1"/>
</dbReference>
<dbReference type="SMART" id="SM00062">
    <property type="entry name" value="PBPb"/>
    <property type="match status" value="1"/>
</dbReference>
<feature type="domain" description="Solute-binding protein family 3/N-terminal" evidence="4">
    <location>
        <begin position="42"/>
        <end position="259"/>
    </location>
</feature>
<dbReference type="PANTHER" id="PTHR35936:SF25">
    <property type="entry name" value="ABC TRANSPORTER SUBSTRATE-BINDING PROTEIN"/>
    <property type="match status" value="1"/>
</dbReference>
<gene>
    <name evidence="5" type="ORF">QTP81_01345</name>
</gene>
<evidence type="ECO:0000256" key="2">
    <source>
        <dbReference type="ARBA" id="ARBA00022729"/>
    </source>
</evidence>
<sequence length="267" mass="30146">MYYRISLFFFLFALSISIYGQTSGDAEQVNPEVLKQPDVQPTFTVAINHFPPYSILNEGSPPSGTNVDAIKIIAEKLQMQVDYIECPFARCVVLLKRGIADVFIGLSYDEERAEFLHYVEPYIATGSVQGFYVRKDSGITIGQFTDLEGLVVGMIRHSLYFAQFDQSTSVTKFEANSHSQLIDLLLYKRIDTFIGSEDRLRYLLQKEGLSDRIIQQKFSIADDRKVYLVLSKRSKHTGSLELISDALAYAISKNIFKIPVNADHSDG</sequence>
<dbReference type="Proteomes" id="UP001234343">
    <property type="component" value="Unassembled WGS sequence"/>
</dbReference>
<keyword evidence="6" id="KW-1185">Reference proteome</keyword>
<keyword evidence="2 3" id="KW-0732">Signal</keyword>
<reference evidence="5 6" key="1">
    <citation type="submission" date="2023-06" db="EMBL/GenBank/DDBJ databases">
        <title>Alteromonas sp. ASW11-36 isolated from intertidal sand.</title>
        <authorList>
            <person name="Li Y."/>
        </authorList>
    </citation>
    <scope>NUCLEOTIDE SEQUENCE [LARGE SCALE GENOMIC DNA]</scope>
    <source>
        <strain evidence="5 6">ASW11-36</strain>
    </source>
</reference>
<evidence type="ECO:0000313" key="6">
    <source>
        <dbReference type="Proteomes" id="UP001234343"/>
    </source>
</evidence>
<dbReference type="InterPro" id="IPR001638">
    <property type="entry name" value="Solute-binding_3/MltF_N"/>
</dbReference>
<evidence type="ECO:0000259" key="4">
    <source>
        <dbReference type="SMART" id="SM00062"/>
    </source>
</evidence>
<dbReference type="Gene3D" id="3.40.190.10">
    <property type="entry name" value="Periplasmic binding protein-like II"/>
    <property type="match status" value="2"/>
</dbReference>
<evidence type="ECO:0000256" key="3">
    <source>
        <dbReference type="SAM" id="SignalP"/>
    </source>
</evidence>
<dbReference type="SUPFAM" id="SSF53850">
    <property type="entry name" value="Periplasmic binding protein-like II"/>
    <property type="match status" value="1"/>
</dbReference>
<feature type="chain" id="PRO_5045133533" evidence="3">
    <location>
        <begin position="21"/>
        <end position="267"/>
    </location>
</feature>
<organism evidence="5 6">
    <name type="scientific">Alteromonas arenosi</name>
    <dbReference type="NCBI Taxonomy" id="3055817"/>
    <lineage>
        <taxon>Bacteria</taxon>
        <taxon>Pseudomonadati</taxon>
        <taxon>Pseudomonadota</taxon>
        <taxon>Gammaproteobacteria</taxon>
        <taxon>Alteromonadales</taxon>
        <taxon>Alteromonadaceae</taxon>
        <taxon>Alteromonas/Salinimonas group</taxon>
        <taxon>Alteromonas</taxon>
    </lineage>
</organism>